<feature type="transmembrane region" description="Helical" evidence="1">
    <location>
        <begin position="224"/>
        <end position="242"/>
    </location>
</feature>
<dbReference type="PANTHER" id="PTHR37312:SF1">
    <property type="entry name" value="MEMBRANE-BOUND ACYLTRANSFERASE YKRP-RELATED"/>
    <property type="match status" value="1"/>
</dbReference>
<comment type="caution">
    <text evidence="3">The sequence shown here is derived from an EMBL/GenBank/DDBJ whole genome shotgun (WGS) entry which is preliminary data.</text>
</comment>
<keyword evidence="3" id="KW-0012">Acyltransferase</keyword>
<accession>A0ABS1V2L9</accession>
<dbReference type="GO" id="GO:0016746">
    <property type="term" value="F:acyltransferase activity"/>
    <property type="evidence" value="ECO:0007669"/>
    <property type="project" value="UniProtKB-KW"/>
</dbReference>
<evidence type="ECO:0000313" key="4">
    <source>
        <dbReference type="Proteomes" id="UP000606490"/>
    </source>
</evidence>
<dbReference type="Pfam" id="PF01757">
    <property type="entry name" value="Acyl_transf_3"/>
    <property type="match status" value="1"/>
</dbReference>
<feature type="transmembrane region" description="Helical" evidence="1">
    <location>
        <begin position="289"/>
        <end position="310"/>
    </location>
</feature>
<gene>
    <name evidence="3" type="ORF">JMJ55_11460</name>
</gene>
<organism evidence="3 4">
    <name type="scientific">Belnapia mucosa</name>
    <dbReference type="NCBI Taxonomy" id="2804532"/>
    <lineage>
        <taxon>Bacteria</taxon>
        <taxon>Pseudomonadati</taxon>
        <taxon>Pseudomonadota</taxon>
        <taxon>Alphaproteobacteria</taxon>
        <taxon>Acetobacterales</taxon>
        <taxon>Roseomonadaceae</taxon>
        <taxon>Belnapia</taxon>
    </lineage>
</organism>
<sequence>MPDQAIAEAGLALQPPRPSRPRRLDLDRARGIAILLVVFGHVVAQTVPPGVEWYEPVRYAIYRFHMPFFLYLSGTVVVLSGVLGKPARLVGRQRAERLLLPFFAIGLVILSAKLLALHFAHVDNPPEGLLGGLRDLFWTTSHSPATSVWYLLVLFLCTMMGLGLARLGLRGTGLVALGLLLQLPEVPAIAYLDRFASHFLYFAAGVWVAEREGRLLPVFERWQGLWWLIFAAALALAEADWLGDWGILGMRGAMVLCGLLCIPALHGAMRLPPVSRWEWPLVLGRYSMAIYLFNTLAIGAAKAALILAGIGWTAGWFPLHVTVAMVAGVALPMLVKRLVLRRIAVVDRLTD</sequence>
<feature type="transmembrane region" description="Helical" evidence="1">
    <location>
        <begin position="98"/>
        <end position="120"/>
    </location>
</feature>
<dbReference type="InterPro" id="IPR052734">
    <property type="entry name" value="Nod_factor_acetyltransferase"/>
</dbReference>
<feature type="transmembrane region" description="Helical" evidence="1">
    <location>
        <begin position="316"/>
        <end position="335"/>
    </location>
</feature>
<feature type="transmembrane region" description="Helical" evidence="1">
    <location>
        <begin position="148"/>
        <end position="169"/>
    </location>
</feature>
<feature type="transmembrane region" description="Helical" evidence="1">
    <location>
        <begin position="68"/>
        <end position="86"/>
    </location>
</feature>
<evidence type="ECO:0000256" key="1">
    <source>
        <dbReference type="SAM" id="Phobius"/>
    </source>
</evidence>
<keyword evidence="1" id="KW-0472">Membrane</keyword>
<feature type="transmembrane region" description="Helical" evidence="1">
    <location>
        <begin position="29"/>
        <end position="48"/>
    </location>
</feature>
<dbReference type="PANTHER" id="PTHR37312">
    <property type="entry name" value="MEMBRANE-BOUND ACYLTRANSFERASE YKRP-RELATED"/>
    <property type="match status" value="1"/>
</dbReference>
<keyword evidence="4" id="KW-1185">Reference proteome</keyword>
<keyword evidence="1" id="KW-1133">Transmembrane helix</keyword>
<keyword evidence="1" id="KW-0812">Transmembrane</keyword>
<name>A0ABS1V2L9_9PROT</name>
<proteinExistence type="predicted"/>
<dbReference type="RefSeq" id="WP_202825690.1">
    <property type="nucleotide sequence ID" value="NZ_JAEUXJ010000004.1"/>
</dbReference>
<dbReference type="InterPro" id="IPR002656">
    <property type="entry name" value="Acyl_transf_3_dom"/>
</dbReference>
<feature type="transmembrane region" description="Helical" evidence="1">
    <location>
        <begin position="248"/>
        <end position="268"/>
    </location>
</feature>
<reference evidence="3 4" key="1">
    <citation type="submission" date="2021-01" db="EMBL/GenBank/DDBJ databases">
        <title>Belnapia mucosa sp. nov. and Belnapia arida sp. nov., isolated from the Tabernas Desert (Almeria, Spain).</title>
        <authorList>
            <person name="Molina-Menor E."/>
            <person name="Vidal-Verdu A."/>
            <person name="Calonge A."/>
            <person name="Satari L."/>
            <person name="Pereto Magraner J."/>
            <person name="Porcar Miralles M."/>
        </authorList>
    </citation>
    <scope>NUCLEOTIDE SEQUENCE [LARGE SCALE GENOMIC DNA]</scope>
    <source>
        <strain evidence="3 4">T6</strain>
    </source>
</reference>
<feature type="domain" description="Acyltransferase 3" evidence="2">
    <location>
        <begin position="25"/>
        <end position="335"/>
    </location>
</feature>
<dbReference type="Proteomes" id="UP000606490">
    <property type="component" value="Unassembled WGS sequence"/>
</dbReference>
<evidence type="ECO:0000313" key="3">
    <source>
        <dbReference type="EMBL" id="MBL6455943.1"/>
    </source>
</evidence>
<evidence type="ECO:0000259" key="2">
    <source>
        <dbReference type="Pfam" id="PF01757"/>
    </source>
</evidence>
<dbReference type="EMBL" id="JAEUXJ010000004">
    <property type="protein sequence ID" value="MBL6455943.1"/>
    <property type="molecule type" value="Genomic_DNA"/>
</dbReference>
<protein>
    <submittedName>
        <fullName evidence="3">Acyltransferase</fullName>
    </submittedName>
</protein>
<keyword evidence="3" id="KW-0808">Transferase</keyword>